<dbReference type="Proteomes" id="UP000034611">
    <property type="component" value="Unassembled WGS sequence"/>
</dbReference>
<dbReference type="Gene3D" id="3.90.1030.10">
    <property type="entry name" value="Ribosomal protein L17"/>
    <property type="match status" value="1"/>
</dbReference>
<evidence type="ECO:0000256" key="2">
    <source>
        <dbReference type="ARBA" id="ARBA00022980"/>
    </source>
</evidence>
<dbReference type="GO" id="GO:0003735">
    <property type="term" value="F:structural constituent of ribosome"/>
    <property type="evidence" value="ECO:0007669"/>
    <property type="project" value="InterPro"/>
</dbReference>
<dbReference type="Pfam" id="PF01196">
    <property type="entry name" value="Ribosomal_L17"/>
    <property type="match status" value="1"/>
</dbReference>
<dbReference type="PANTHER" id="PTHR14413">
    <property type="entry name" value="RIBOSOMAL PROTEIN L17"/>
    <property type="match status" value="1"/>
</dbReference>
<gene>
    <name evidence="7" type="ORF">UV56_C0002G0039</name>
</gene>
<dbReference type="NCBIfam" id="TIGR00059">
    <property type="entry name" value="L17"/>
    <property type="match status" value="1"/>
</dbReference>
<dbReference type="InterPro" id="IPR036373">
    <property type="entry name" value="Ribosomal_bL17_sf"/>
</dbReference>
<evidence type="ECO:0000256" key="5">
    <source>
        <dbReference type="RuleBase" id="RU000660"/>
    </source>
</evidence>
<evidence type="ECO:0000313" key="8">
    <source>
        <dbReference type="Proteomes" id="UP000034611"/>
    </source>
</evidence>
<comment type="similarity">
    <text evidence="1 5">Belongs to the bacterial ribosomal protein bL17 family.</text>
</comment>
<protein>
    <recommendedName>
        <fullName evidence="4 6">50S ribosomal protein L17</fullName>
    </recommendedName>
</protein>
<name>A0A0G1C6H7_9BACT</name>
<dbReference type="InterPro" id="IPR000456">
    <property type="entry name" value="Ribosomal_bL17"/>
</dbReference>
<dbReference type="GO" id="GO:0006412">
    <property type="term" value="P:translation"/>
    <property type="evidence" value="ECO:0007669"/>
    <property type="project" value="InterPro"/>
</dbReference>
<dbReference type="AlphaFoldDB" id="A0A0G1C6H7"/>
<reference evidence="7 8" key="1">
    <citation type="journal article" date="2015" name="Nature">
        <title>rRNA introns, odd ribosomes, and small enigmatic genomes across a large radiation of phyla.</title>
        <authorList>
            <person name="Brown C.T."/>
            <person name="Hug L.A."/>
            <person name="Thomas B.C."/>
            <person name="Sharon I."/>
            <person name="Castelle C.J."/>
            <person name="Singh A."/>
            <person name="Wilkins M.J."/>
            <person name="Williams K.H."/>
            <person name="Banfield J.F."/>
        </authorList>
    </citation>
    <scope>NUCLEOTIDE SEQUENCE [LARGE SCALE GENOMIC DNA]</scope>
</reference>
<organism evidence="7 8">
    <name type="scientific">Candidatus Woesebacteria bacterium GW2011_GWC1_43_10b</name>
    <dbReference type="NCBI Taxonomy" id="1618585"/>
    <lineage>
        <taxon>Bacteria</taxon>
        <taxon>Candidatus Woeseibacteriota</taxon>
    </lineage>
</organism>
<dbReference type="GO" id="GO:0022625">
    <property type="term" value="C:cytosolic large ribosomal subunit"/>
    <property type="evidence" value="ECO:0007669"/>
    <property type="project" value="TreeGrafter"/>
</dbReference>
<evidence type="ECO:0000256" key="4">
    <source>
        <dbReference type="ARBA" id="ARBA00035494"/>
    </source>
</evidence>
<proteinExistence type="inferred from homology"/>
<dbReference type="PANTHER" id="PTHR14413:SF16">
    <property type="entry name" value="LARGE RIBOSOMAL SUBUNIT PROTEIN BL17M"/>
    <property type="match status" value="1"/>
</dbReference>
<comment type="caution">
    <text evidence="7">The sequence shown here is derived from an EMBL/GenBank/DDBJ whole genome shotgun (WGS) entry which is preliminary data.</text>
</comment>
<evidence type="ECO:0000256" key="3">
    <source>
        <dbReference type="ARBA" id="ARBA00023274"/>
    </source>
</evidence>
<accession>A0A0G1C6H7</accession>
<dbReference type="SUPFAM" id="SSF64263">
    <property type="entry name" value="Prokaryotic ribosomal protein L17"/>
    <property type="match status" value="1"/>
</dbReference>
<sequence length="125" mass="14447">MKNKVFGRKLNRSRKSRNALLRSLMRAMVEHGEITTSFYKAKFLQPDAEKIMTLVKKGDLASRRIVMSKLGNDRKTVEKLFGDLARMTKSRGSGFTRITKLPKRKGDFAQMARLEWTEKAPEKKK</sequence>
<evidence type="ECO:0000313" key="7">
    <source>
        <dbReference type="EMBL" id="KKS81034.1"/>
    </source>
</evidence>
<evidence type="ECO:0000256" key="1">
    <source>
        <dbReference type="ARBA" id="ARBA00008777"/>
    </source>
</evidence>
<evidence type="ECO:0000256" key="6">
    <source>
        <dbReference type="RuleBase" id="RU000661"/>
    </source>
</evidence>
<keyword evidence="2 5" id="KW-0689">Ribosomal protein</keyword>
<dbReference type="EMBL" id="LCEY01000002">
    <property type="protein sequence ID" value="KKS81034.1"/>
    <property type="molecule type" value="Genomic_DNA"/>
</dbReference>
<keyword evidence="3 5" id="KW-0687">Ribonucleoprotein</keyword>